<evidence type="ECO:0000313" key="1">
    <source>
        <dbReference type="EMBL" id="GBP98096.1"/>
    </source>
</evidence>
<name>A0A4C2ABT0_EUMVA</name>
<organism evidence="1 2">
    <name type="scientific">Eumeta variegata</name>
    <name type="common">Bagworm moth</name>
    <name type="synonym">Eumeta japonica</name>
    <dbReference type="NCBI Taxonomy" id="151549"/>
    <lineage>
        <taxon>Eukaryota</taxon>
        <taxon>Metazoa</taxon>
        <taxon>Ecdysozoa</taxon>
        <taxon>Arthropoda</taxon>
        <taxon>Hexapoda</taxon>
        <taxon>Insecta</taxon>
        <taxon>Pterygota</taxon>
        <taxon>Neoptera</taxon>
        <taxon>Endopterygota</taxon>
        <taxon>Lepidoptera</taxon>
        <taxon>Glossata</taxon>
        <taxon>Ditrysia</taxon>
        <taxon>Tineoidea</taxon>
        <taxon>Psychidae</taxon>
        <taxon>Oiketicinae</taxon>
        <taxon>Eumeta</taxon>
    </lineage>
</organism>
<dbReference type="AlphaFoldDB" id="A0A4C2ABT0"/>
<dbReference type="Proteomes" id="UP000299102">
    <property type="component" value="Unassembled WGS sequence"/>
</dbReference>
<protein>
    <submittedName>
        <fullName evidence="1">Uncharacterized protein</fullName>
    </submittedName>
</protein>
<proteinExistence type="predicted"/>
<reference evidence="1 2" key="1">
    <citation type="journal article" date="2019" name="Commun. Biol.">
        <title>The bagworm genome reveals a unique fibroin gene that provides high tensile strength.</title>
        <authorList>
            <person name="Kono N."/>
            <person name="Nakamura H."/>
            <person name="Ohtoshi R."/>
            <person name="Tomita M."/>
            <person name="Numata K."/>
            <person name="Arakawa K."/>
        </authorList>
    </citation>
    <scope>NUCLEOTIDE SEQUENCE [LARGE SCALE GENOMIC DNA]</scope>
</reference>
<gene>
    <name evidence="1" type="ORF">EVAR_89833_1</name>
</gene>
<sequence>MRAATPVEPNETRQLQTDATAGGLKATAALELGVTPLPTPLRVKHCSSTFGPVRNTDRKRFQYTAPTMYVGFIYDFVLVSFVEAKKRMDELDETANGVGAGAAVAYLALITRVASREPRVLLCFTPLILLAGPERARLRGAVFNETDSF</sequence>
<comment type="caution">
    <text evidence="1">The sequence shown here is derived from an EMBL/GenBank/DDBJ whole genome shotgun (WGS) entry which is preliminary data.</text>
</comment>
<evidence type="ECO:0000313" key="2">
    <source>
        <dbReference type="Proteomes" id="UP000299102"/>
    </source>
</evidence>
<dbReference type="EMBL" id="BGZK01003064">
    <property type="protein sequence ID" value="GBP98096.1"/>
    <property type="molecule type" value="Genomic_DNA"/>
</dbReference>
<keyword evidence="2" id="KW-1185">Reference proteome</keyword>
<accession>A0A4C2ABT0</accession>